<dbReference type="Gene3D" id="3.40.1190.10">
    <property type="entry name" value="Mur-like, catalytic domain"/>
    <property type="match status" value="1"/>
</dbReference>
<dbReference type="Pfam" id="PF02875">
    <property type="entry name" value="Mur_ligase_C"/>
    <property type="match status" value="1"/>
</dbReference>
<dbReference type="PANTHER" id="PTHR43445">
    <property type="entry name" value="UDP-N-ACETYLMURAMATE--L-ALANINE LIGASE-RELATED"/>
    <property type="match status" value="1"/>
</dbReference>
<evidence type="ECO:0000256" key="9">
    <source>
        <dbReference type="ARBA" id="ARBA00022960"/>
    </source>
</evidence>
<evidence type="ECO:0000259" key="15">
    <source>
        <dbReference type="Pfam" id="PF01225"/>
    </source>
</evidence>
<evidence type="ECO:0000256" key="5">
    <source>
        <dbReference type="ARBA" id="ARBA00022598"/>
    </source>
</evidence>
<comment type="catalytic activity">
    <reaction evidence="13 14">
        <text>UDP-N-acetyl-alpha-D-muramate + L-alanine + ATP = UDP-N-acetyl-alpha-D-muramoyl-L-alanine + ADP + phosphate + H(+)</text>
        <dbReference type="Rhea" id="RHEA:23372"/>
        <dbReference type="ChEBI" id="CHEBI:15378"/>
        <dbReference type="ChEBI" id="CHEBI:30616"/>
        <dbReference type="ChEBI" id="CHEBI:43474"/>
        <dbReference type="ChEBI" id="CHEBI:57972"/>
        <dbReference type="ChEBI" id="CHEBI:70757"/>
        <dbReference type="ChEBI" id="CHEBI:83898"/>
        <dbReference type="ChEBI" id="CHEBI:456216"/>
        <dbReference type="EC" id="6.3.2.8"/>
    </reaction>
</comment>
<reference evidence="19" key="1">
    <citation type="journal article" date="2019" name="Int. J. Syst. Evol. Microbiol.">
        <title>The Global Catalogue of Microorganisms (GCM) 10K type strain sequencing project: providing services to taxonomists for standard genome sequencing and annotation.</title>
        <authorList>
            <consortium name="The Broad Institute Genomics Platform"/>
            <consortium name="The Broad Institute Genome Sequencing Center for Infectious Disease"/>
            <person name="Wu L."/>
            <person name="Ma J."/>
        </authorList>
    </citation>
    <scope>NUCLEOTIDE SEQUENCE [LARGE SCALE GENOMIC DNA]</scope>
    <source>
        <strain evidence="19">JCM 17809</strain>
    </source>
</reference>
<evidence type="ECO:0000256" key="3">
    <source>
        <dbReference type="ARBA" id="ARBA00012211"/>
    </source>
</evidence>
<evidence type="ECO:0000256" key="1">
    <source>
        <dbReference type="ARBA" id="ARBA00004496"/>
    </source>
</evidence>
<dbReference type="InterPro" id="IPR013221">
    <property type="entry name" value="Mur_ligase_cen"/>
</dbReference>
<name>A0ABP8KGC7_9MICO</name>
<dbReference type="InterPro" id="IPR036565">
    <property type="entry name" value="Mur-like_cat_sf"/>
</dbReference>
<dbReference type="Pfam" id="PF08245">
    <property type="entry name" value="Mur_ligase_M"/>
    <property type="match status" value="1"/>
</dbReference>
<evidence type="ECO:0000256" key="14">
    <source>
        <dbReference type="HAMAP-Rule" id="MF_00046"/>
    </source>
</evidence>
<dbReference type="Proteomes" id="UP001500945">
    <property type="component" value="Unassembled WGS sequence"/>
</dbReference>
<dbReference type="GO" id="GO:0016874">
    <property type="term" value="F:ligase activity"/>
    <property type="evidence" value="ECO:0007669"/>
    <property type="project" value="UniProtKB-KW"/>
</dbReference>
<dbReference type="NCBIfam" id="TIGR01082">
    <property type="entry name" value="murC"/>
    <property type="match status" value="1"/>
</dbReference>
<keyword evidence="6 14" id="KW-0132">Cell division</keyword>
<keyword evidence="7 14" id="KW-0547">Nucleotide-binding</keyword>
<accession>A0ABP8KGC7</accession>
<evidence type="ECO:0000256" key="13">
    <source>
        <dbReference type="ARBA" id="ARBA00047833"/>
    </source>
</evidence>
<dbReference type="EMBL" id="BAABGM010000013">
    <property type="protein sequence ID" value="GAA4406467.1"/>
    <property type="molecule type" value="Genomic_DNA"/>
</dbReference>
<keyword evidence="19" id="KW-1185">Reference proteome</keyword>
<evidence type="ECO:0000259" key="16">
    <source>
        <dbReference type="Pfam" id="PF02875"/>
    </source>
</evidence>
<dbReference type="SUPFAM" id="SSF51984">
    <property type="entry name" value="MurCD N-terminal domain"/>
    <property type="match status" value="1"/>
</dbReference>
<gene>
    <name evidence="14 18" type="primary">murC</name>
    <name evidence="18" type="ORF">GCM10023168_21360</name>
</gene>
<comment type="function">
    <text evidence="14">Cell wall formation.</text>
</comment>
<dbReference type="InterPro" id="IPR005758">
    <property type="entry name" value="UDP-N-AcMur_Ala_ligase_MurC"/>
</dbReference>
<protein>
    <recommendedName>
        <fullName evidence="3 14">UDP-N-acetylmuramate--L-alanine ligase</fullName>
        <ecNumber evidence="3 14">6.3.2.8</ecNumber>
    </recommendedName>
    <alternativeName>
        <fullName evidence="14">UDP-N-acetylmuramoyl-L-alanine synthetase</fullName>
    </alternativeName>
</protein>
<dbReference type="Gene3D" id="3.40.50.720">
    <property type="entry name" value="NAD(P)-binding Rossmann-like Domain"/>
    <property type="match status" value="1"/>
</dbReference>
<keyword evidence="11 14" id="KW-0131">Cell cycle</keyword>
<dbReference type="HAMAP" id="MF_00046">
    <property type="entry name" value="MurC"/>
    <property type="match status" value="1"/>
</dbReference>
<evidence type="ECO:0000259" key="17">
    <source>
        <dbReference type="Pfam" id="PF08245"/>
    </source>
</evidence>
<keyword evidence="5 14" id="KW-0436">Ligase</keyword>
<dbReference type="RefSeq" id="WP_345205595.1">
    <property type="nucleotide sequence ID" value="NZ_BAABGM010000013.1"/>
</dbReference>
<dbReference type="InterPro" id="IPR004101">
    <property type="entry name" value="Mur_ligase_C"/>
</dbReference>
<dbReference type="SUPFAM" id="SSF53244">
    <property type="entry name" value="MurD-like peptide ligases, peptide-binding domain"/>
    <property type="match status" value="1"/>
</dbReference>
<keyword evidence="4 14" id="KW-0963">Cytoplasm</keyword>
<dbReference type="Pfam" id="PF01225">
    <property type="entry name" value="Mur_ligase"/>
    <property type="match status" value="1"/>
</dbReference>
<evidence type="ECO:0000256" key="12">
    <source>
        <dbReference type="ARBA" id="ARBA00023316"/>
    </source>
</evidence>
<proteinExistence type="inferred from homology"/>
<evidence type="ECO:0000313" key="19">
    <source>
        <dbReference type="Proteomes" id="UP001500945"/>
    </source>
</evidence>
<dbReference type="InterPro" id="IPR000713">
    <property type="entry name" value="Mur_ligase_N"/>
</dbReference>
<evidence type="ECO:0000256" key="10">
    <source>
        <dbReference type="ARBA" id="ARBA00022984"/>
    </source>
</evidence>
<dbReference type="PANTHER" id="PTHR43445:SF3">
    <property type="entry name" value="UDP-N-ACETYLMURAMATE--L-ALANINE LIGASE"/>
    <property type="match status" value="1"/>
</dbReference>
<comment type="subcellular location">
    <subcellularLocation>
        <location evidence="1 14">Cytoplasm</location>
    </subcellularLocation>
</comment>
<evidence type="ECO:0000256" key="8">
    <source>
        <dbReference type="ARBA" id="ARBA00022840"/>
    </source>
</evidence>
<dbReference type="InterPro" id="IPR036615">
    <property type="entry name" value="Mur_ligase_C_dom_sf"/>
</dbReference>
<keyword evidence="8 14" id="KW-0067">ATP-binding</keyword>
<feature type="domain" description="Mur ligase C-terminal" evidence="16">
    <location>
        <begin position="330"/>
        <end position="465"/>
    </location>
</feature>
<feature type="domain" description="Mur ligase N-terminal catalytic" evidence="15">
    <location>
        <begin position="23"/>
        <end position="119"/>
    </location>
</feature>
<evidence type="ECO:0000256" key="4">
    <source>
        <dbReference type="ARBA" id="ARBA00022490"/>
    </source>
</evidence>
<keyword evidence="10 14" id="KW-0573">Peptidoglycan synthesis</keyword>
<evidence type="ECO:0000256" key="2">
    <source>
        <dbReference type="ARBA" id="ARBA00004752"/>
    </source>
</evidence>
<evidence type="ECO:0000256" key="6">
    <source>
        <dbReference type="ARBA" id="ARBA00022618"/>
    </source>
</evidence>
<organism evidence="18 19">
    <name type="scientific">Fodinibacter luteus</name>
    <dbReference type="NCBI Taxonomy" id="552064"/>
    <lineage>
        <taxon>Bacteria</taxon>
        <taxon>Bacillati</taxon>
        <taxon>Actinomycetota</taxon>
        <taxon>Actinomycetes</taxon>
        <taxon>Micrococcales</taxon>
        <taxon>Intrasporangiaceae</taxon>
        <taxon>Fodinibacter (ex Wang et al. 2009)</taxon>
    </lineage>
</organism>
<keyword evidence="12 14" id="KW-0961">Cell wall biogenesis/degradation</keyword>
<comment type="pathway">
    <text evidence="2 14">Cell wall biogenesis; peptidoglycan biosynthesis.</text>
</comment>
<feature type="domain" description="Mur ligase central" evidence="17">
    <location>
        <begin position="125"/>
        <end position="306"/>
    </location>
</feature>
<comment type="similarity">
    <text evidence="14">Belongs to the MurCDEF family.</text>
</comment>
<evidence type="ECO:0000256" key="11">
    <source>
        <dbReference type="ARBA" id="ARBA00023306"/>
    </source>
</evidence>
<dbReference type="InterPro" id="IPR050061">
    <property type="entry name" value="MurCDEF_pg_biosynth"/>
</dbReference>
<dbReference type="EC" id="6.3.2.8" evidence="3 14"/>
<feature type="binding site" evidence="14">
    <location>
        <begin position="127"/>
        <end position="133"/>
    </location>
    <ligand>
        <name>ATP</name>
        <dbReference type="ChEBI" id="CHEBI:30616"/>
    </ligand>
</feature>
<dbReference type="SUPFAM" id="SSF53623">
    <property type="entry name" value="MurD-like peptide ligases, catalytic domain"/>
    <property type="match status" value="1"/>
</dbReference>
<evidence type="ECO:0000313" key="18">
    <source>
        <dbReference type="EMBL" id="GAA4406467.1"/>
    </source>
</evidence>
<sequence length="487" mass="49565">MARPPARFDFTAPVPPLANLGRVHLIAIGGAGMSAVARLLLARGVTVSGSDAADGATLHALRDSGARVHVGHDPAHLEAVDTVVVSSAIRDDNVELAAARAAGLRVLHRAQALAALMEGSRRVAVAGANGKTTTTSMLVVGLVAAGADPSFASGGEIAQLGTNATLGAGPAFVVEADESDGSFLVYRPEVAVVTNVQPDHLDFYGTAEQVADAYAGFAATVPEGGLVVVCHDDPGSRRLGDDLRRRGGRTVVSYGYGEGSDLRVLGTTADGLGTRSVLRDEGADRTLDLLVPGEHNVLDACGAYLAAVRGLGADPDAVLSGLSGFGGARRRFEVRGEVEGVTVVDDYAHNPAKVAAVVGTAAQVVRRAGPGSLRVVFQPHLYSRTRDFAADFARALAPADQVVILDVYGAREAPLDGVTSALVGDPLADLPGERTVVVGATRDEAVAAVVGAARPGDLVLTVGAGDVTALAPLVLEGLRRRAGGGPP</sequence>
<comment type="caution">
    <text evidence="18">The sequence shown here is derived from an EMBL/GenBank/DDBJ whole genome shotgun (WGS) entry which is preliminary data.</text>
</comment>
<evidence type="ECO:0000256" key="7">
    <source>
        <dbReference type="ARBA" id="ARBA00022741"/>
    </source>
</evidence>
<keyword evidence="9 14" id="KW-0133">Cell shape</keyword>
<dbReference type="Gene3D" id="3.90.190.20">
    <property type="entry name" value="Mur ligase, C-terminal domain"/>
    <property type="match status" value="1"/>
</dbReference>